<feature type="coiled-coil region" evidence="1">
    <location>
        <begin position="58"/>
        <end position="92"/>
    </location>
</feature>
<keyword evidence="3" id="KW-1185">Reference proteome</keyword>
<proteinExistence type="predicted"/>
<dbReference type="AlphaFoldDB" id="A0A6C0U5B7"/>
<name>A0A6C0U5B7_9GAMM</name>
<gene>
    <name evidence="2" type="ORF">G3T16_18670</name>
</gene>
<dbReference type="RefSeq" id="WP_163496545.1">
    <property type="nucleotide sequence ID" value="NZ_CP048711.1"/>
</dbReference>
<sequence>MNESMVNNMDAAEIARHLEDGNLDEATINKACDFLMMWDDHDKRGDERIEQHVHDEICEELDREIAAQKIAFTALEKELADAQNTINRLEALHDA</sequence>
<evidence type="ECO:0000313" key="2">
    <source>
        <dbReference type="EMBL" id="QIB67118.1"/>
    </source>
</evidence>
<protein>
    <submittedName>
        <fullName evidence="2">Uncharacterized protein</fullName>
    </submittedName>
</protein>
<organism evidence="2 3">
    <name type="scientific">Kineobactrum salinum</name>
    <dbReference type="NCBI Taxonomy" id="2708301"/>
    <lineage>
        <taxon>Bacteria</taxon>
        <taxon>Pseudomonadati</taxon>
        <taxon>Pseudomonadota</taxon>
        <taxon>Gammaproteobacteria</taxon>
        <taxon>Cellvibrionales</taxon>
        <taxon>Halieaceae</taxon>
        <taxon>Kineobactrum</taxon>
    </lineage>
</organism>
<reference evidence="2 3" key="1">
    <citation type="submission" date="2020-02" db="EMBL/GenBank/DDBJ databases">
        <title>Genome sequencing for Kineobactrum sp. M2.</title>
        <authorList>
            <person name="Park S.-J."/>
        </authorList>
    </citation>
    <scope>NUCLEOTIDE SEQUENCE [LARGE SCALE GENOMIC DNA]</scope>
    <source>
        <strain evidence="2 3">M2</strain>
    </source>
</reference>
<dbReference type="Proteomes" id="UP000477680">
    <property type="component" value="Chromosome"/>
</dbReference>
<accession>A0A6C0U5B7</accession>
<evidence type="ECO:0000313" key="3">
    <source>
        <dbReference type="Proteomes" id="UP000477680"/>
    </source>
</evidence>
<evidence type="ECO:0000256" key="1">
    <source>
        <dbReference type="SAM" id="Coils"/>
    </source>
</evidence>
<dbReference type="KEGG" id="kim:G3T16_18670"/>
<dbReference type="EMBL" id="CP048711">
    <property type="protein sequence ID" value="QIB67118.1"/>
    <property type="molecule type" value="Genomic_DNA"/>
</dbReference>
<keyword evidence="1" id="KW-0175">Coiled coil</keyword>